<dbReference type="AlphaFoldDB" id="A0A1B2DJ20"/>
<evidence type="ECO:0000313" key="1">
    <source>
        <dbReference type="EMBL" id="ANY67691.1"/>
    </source>
</evidence>
<reference evidence="1" key="1">
    <citation type="submission" date="2016-08" db="EMBL/GenBank/DDBJ databases">
        <title>Complete Genome Seqeunce of Paenibacillus sp. BIHB 4019 from tea rhizoplane.</title>
        <authorList>
            <person name="Thakur R."/>
            <person name="Swarnkar M.K."/>
            <person name="Gulati A."/>
        </authorList>
    </citation>
    <scope>NUCLEOTIDE SEQUENCE [LARGE SCALE GENOMIC DNA]</scope>
    <source>
        <strain evidence="1">BIHB4019</strain>
    </source>
</reference>
<proteinExistence type="predicted"/>
<name>A0A1B2DJ20_9BACL</name>
<organism evidence="1">
    <name type="scientific">Paenibacillus sp. BIHB 4019</name>
    <dbReference type="NCBI Taxonomy" id="1870819"/>
    <lineage>
        <taxon>Bacteria</taxon>
        <taxon>Bacillati</taxon>
        <taxon>Bacillota</taxon>
        <taxon>Bacilli</taxon>
        <taxon>Bacillales</taxon>
        <taxon>Paenibacillaceae</taxon>
        <taxon>Paenibacillus</taxon>
    </lineage>
</organism>
<sequence length="203" mass="23414">MSNVKLNMLHAKYLSCSVEEKNDIFSEIYAATTKQREMNRDKIVSQGYGDHDDALTLFDNVIWDMVSDARITDFERTLNARLRKRRIDALRSNVRRRSRQRSLDTMMDDGDISDANLRSDYAIETEVLTKEADHRQVIDSIVDPSQVDTVTTLIVTAFPEYKSIAALAKALGLHHEVVKRKLHALSRRYDANRFGDYRDYLAV</sequence>
<protein>
    <submittedName>
        <fullName evidence="1">Uncharacterized protein</fullName>
    </submittedName>
</protein>
<dbReference type="EMBL" id="CP016808">
    <property type="protein sequence ID" value="ANY67691.1"/>
    <property type="molecule type" value="Genomic_DNA"/>
</dbReference>
<accession>A0A1B2DJ20</accession>
<dbReference type="RefSeq" id="WP_099518872.1">
    <property type="nucleotide sequence ID" value="NZ_CP016808.1"/>
</dbReference>
<gene>
    <name evidence="1" type="ORF">BBD42_15370</name>
</gene>